<proteinExistence type="predicted"/>
<sequence length="79" mass="8987">MLPGTAPNYETVLDLNTGNAIIAGGGFDSWSFRYGFDISIPVYSPIAAKIDSSQPEEKKYLYSQRNRTYRMITCRHYKT</sequence>
<evidence type="ECO:0000313" key="1">
    <source>
        <dbReference type="EMBL" id="KAI8421963.1"/>
    </source>
</evidence>
<organism evidence="1 2">
    <name type="scientific">Choristoneura fumiferana</name>
    <name type="common">Spruce budworm moth</name>
    <name type="synonym">Archips fumiferana</name>
    <dbReference type="NCBI Taxonomy" id="7141"/>
    <lineage>
        <taxon>Eukaryota</taxon>
        <taxon>Metazoa</taxon>
        <taxon>Ecdysozoa</taxon>
        <taxon>Arthropoda</taxon>
        <taxon>Hexapoda</taxon>
        <taxon>Insecta</taxon>
        <taxon>Pterygota</taxon>
        <taxon>Neoptera</taxon>
        <taxon>Endopterygota</taxon>
        <taxon>Lepidoptera</taxon>
        <taxon>Glossata</taxon>
        <taxon>Ditrysia</taxon>
        <taxon>Tortricoidea</taxon>
        <taxon>Tortricidae</taxon>
        <taxon>Tortricinae</taxon>
        <taxon>Choristoneura</taxon>
    </lineage>
</organism>
<comment type="caution">
    <text evidence="1">The sequence shown here is derived from an EMBL/GenBank/DDBJ whole genome shotgun (WGS) entry which is preliminary data.</text>
</comment>
<dbReference type="Proteomes" id="UP001064048">
    <property type="component" value="Chromosome 16"/>
</dbReference>
<accession>A0ACC0JCZ3</accession>
<protein>
    <submittedName>
        <fullName evidence="1">Uncharacterized protein</fullName>
    </submittedName>
</protein>
<reference evidence="1 2" key="1">
    <citation type="journal article" date="2022" name="Genome Biol. Evol.">
        <title>The Spruce Budworm Genome: Reconstructing the Evolutionary History of Antifreeze Proteins.</title>
        <authorList>
            <person name="Beliveau C."/>
            <person name="Gagne P."/>
            <person name="Picq S."/>
            <person name="Vernygora O."/>
            <person name="Keeling C.I."/>
            <person name="Pinkney K."/>
            <person name="Doucet D."/>
            <person name="Wen F."/>
            <person name="Johnston J.S."/>
            <person name="Maaroufi H."/>
            <person name="Boyle B."/>
            <person name="Laroche J."/>
            <person name="Dewar K."/>
            <person name="Juretic N."/>
            <person name="Blackburn G."/>
            <person name="Nisole A."/>
            <person name="Brunet B."/>
            <person name="Brandao M."/>
            <person name="Lumley L."/>
            <person name="Duan J."/>
            <person name="Quan G."/>
            <person name="Lucarotti C.J."/>
            <person name="Roe A.D."/>
            <person name="Sperling F.A.H."/>
            <person name="Levesque R.C."/>
            <person name="Cusson M."/>
        </authorList>
    </citation>
    <scope>NUCLEOTIDE SEQUENCE [LARGE SCALE GENOMIC DNA]</scope>
    <source>
        <strain evidence="1">Glfc:IPQL:Cfum</strain>
    </source>
</reference>
<evidence type="ECO:0000313" key="2">
    <source>
        <dbReference type="Proteomes" id="UP001064048"/>
    </source>
</evidence>
<name>A0ACC0JCZ3_CHOFU</name>
<gene>
    <name evidence="1" type="ORF">MSG28_009870</name>
</gene>
<dbReference type="EMBL" id="CM046116">
    <property type="protein sequence ID" value="KAI8421963.1"/>
    <property type="molecule type" value="Genomic_DNA"/>
</dbReference>
<keyword evidence="2" id="KW-1185">Reference proteome</keyword>